<keyword evidence="3" id="KW-1185">Reference proteome</keyword>
<evidence type="ECO:0000256" key="1">
    <source>
        <dbReference type="SAM" id="Phobius"/>
    </source>
</evidence>
<evidence type="ECO:0000313" key="2">
    <source>
        <dbReference type="EMBL" id="GAA3735261.1"/>
    </source>
</evidence>
<organism evidence="2 3">
    <name type="scientific">Leifsonella bigeumensis</name>
    <dbReference type="NCBI Taxonomy" id="433643"/>
    <lineage>
        <taxon>Bacteria</taxon>
        <taxon>Bacillati</taxon>
        <taxon>Actinomycetota</taxon>
        <taxon>Actinomycetes</taxon>
        <taxon>Micrococcales</taxon>
        <taxon>Microbacteriaceae</taxon>
        <taxon>Leifsonella</taxon>
    </lineage>
</organism>
<feature type="transmembrane region" description="Helical" evidence="1">
    <location>
        <begin position="164"/>
        <end position="183"/>
    </location>
</feature>
<dbReference type="Proteomes" id="UP001501004">
    <property type="component" value="Unassembled WGS sequence"/>
</dbReference>
<dbReference type="RefSeq" id="WP_344754168.1">
    <property type="nucleotide sequence ID" value="NZ_BAABAE010000002.1"/>
</dbReference>
<feature type="transmembrane region" description="Helical" evidence="1">
    <location>
        <begin position="110"/>
        <end position="132"/>
    </location>
</feature>
<keyword evidence="1" id="KW-0472">Membrane</keyword>
<evidence type="ECO:0008006" key="4">
    <source>
        <dbReference type="Google" id="ProtNLM"/>
    </source>
</evidence>
<feature type="transmembrane region" description="Helical" evidence="1">
    <location>
        <begin position="48"/>
        <end position="67"/>
    </location>
</feature>
<proteinExistence type="predicted"/>
<keyword evidence="1" id="KW-0812">Transmembrane</keyword>
<gene>
    <name evidence="2" type="ORF">GCM10022239_09140</name>
</gene>
<feature type="transmembrane region" description="Helical" evidence="1">
    <location>
        <begin position="139"/>
        <end position="158"/>
    </location>
</feature>
<dbReference type="EMBL" id="BAABAE010000002">
    <property type="protein sequence ID" value="GAA3735261.1"/>
    <property type="molecule type" value="Genomic_DNA"/>
</dbReference>
<keyword evidence="1" id="KW-1133">Transmembrane helix</keyword>
<feature type="transmembrane region" description="Helical" evidence="1">
    <location>
        <begin position="190"/>
        <end position="211"/>
    </location>
</feature>
<sequence>MSSTATTPADSKKTRNRILIAVGTIIIVATYLYLVIGQPTDIAESSFSQSGLIAIAGYVIGAILLAMGAIHRLPTATVAMVPVAIALNIVVGQLVSVIGLPVYLDSIGTVLVSALAGPAAGVVTGILTNVIWGLTLSPIALPYAVVQVIIGVMAGYAARLGMFRLFYLAPIAGAITGLVAAVVSAPISAFVFGGATGGGTGAIVGAFQAMGQSLLGATTLQGLLSDPLDKAITFTIVVLILAALPSRFRQRFPFVRQYNVFGRKAPVLQDAPAARASAAPAAPDTASNTNES</sequence>
<reference evidence="3" key="1">
    <citation type="journal article" date="2019" name="Int. J. Syst. Evol. Microbiol.">
        <title>The Global Catalogue of Microorganisms (GCM) 10K type strain sequencing project: providing services to taxonomists for standard genome sequencing and annotation.</title>
        <authorList>
            <consortium name="The Broad Institute Genomics Platform"/>
            <consortium name="The Broad Institute Genome Sequencing Center for Infectious Disease"/>
            <person name="Wu L."/>
            <person name="Ma J."/>
        </authorList>
    </citation>
    <scope>NUCLEOTIDE SEQUENCE [LARGE SCALE GENOMIC DNA]</scope>
    <source>
        <strain evidence="3">JCM 16949</strain>
    </source>
</reference>
<feature type="transmembrane region" description="Helical" evidence="1">
    <location>
        <begin position="18"/>
        <end position="36"/>
    </location>
</feature>
<comment type="caution">
    <text evidence="2">The sequence shown here is derived from an EMBL/GenBank/DDBJ whole genome shotgun (WGS) entry which is preliminary data.</text>
</comment>
<name>A0ABP7FCR6_9MICO</name>
<accession>A0ABP7FCR6</accession>
<protein>
    <recommendedName>
        <fullName evidence="4">Histidine kinase</fullName>
    </recommendedName>
</protein>
<feature type="transmembrane region" description="Helical" evidence="1">
    <location>
        <begin position="231"/>
        <end position="248"/>
    </location>
</feature>
<evidence type="ECO:0000313" key="3">
    <source>
        <dbReference type="Proteomes" id="UP001501004"/>
    </source>
</evidence>
<feature type="transmembrane region" description="Helical" evidence="1">
    <location>
        <begin position="79"/>
        <end position="104"/>
    </location>
</feature>